<sequence>MTDSGEEYEHWPADNSHFSQPAYQISGYDTHNGLRQHTYTQSKKEDVDEKNDSPIEPKPKKPKQDSFKENSVAVDECTLMENSKSNEHASSQEEQPQALVAPLGLYQTILPACSFHQPGATITYPSGGYPAAYVTYNYIPAGTIPCSPAVQPAQHISYAFINQPPGSGVLPWLGRTKAQVEADNMEIAAREGANDRRSAQPVGINDDQMLWVAELDGSHTLRMFGSIKELKGEWMVDPRFGSWYFVRAAEDEEK</sequence>
<evidence type="ECO:0000256" key="1">
    <source>
        <dbReference type="SAM" id="MobiDB-lite"/>
    </source>
</evidence>
<organism evidence="2 3">
    <name type="scientific">Acrodontium crateriforme</name>
    <dbReference type="NCBI Taxonomy" id="150365"/>
    <lineage>
        <taxon>Eukaryota</taxon>
        <taxon>Fungi</taxon>
        <taxon>Dikarya</taxon>
        <taxon>Ascomycota</taxon>
        <taxon>Pezizomycotina</taxon>
        <taxon>Dothideomycetes</taxon>
        <taxon>Dothideomycetidae</taxon>
        <taxon>Mycosphaerellales</taxon>
        <taxon>Teratosphaeriaceae</taxon>
        <taxon>Acrodontium</taxon>
    </lineage>
</organism>
<dbReference type="AlphaFoldDB" id="A0AAQ3RBT0"/>
<evidence type="ECO:0000313" key="2">
    <source>
        <dbReference type="EMBL" id="WPH03916.1"/>
    </source>
</evidence>
<feature type="region of interest" description="Disordered" evidence="1">
    <location>
        <begin position="1"/>
        <end position="70"/>
    </location>
</feature>
<proteinExistence type="predicted"/>
<feature type="compositionally biased region" description="Polar residues" evidence="1">
    <location>
        <begin position="16"/>
        <end position="41"/>
    </location>
</feature>
<accession>A0AAQ3RBT0</accession>
<feature type="compositionally biased region" description="Basic and acidic residues" evidence="1">
    <location>
        <begin position="42"/>
        <end position="68"/>
    </location>
</feature>
<reference evidence="2 3" key="1">
    <citation type="submission" date="2023-11" db="EMBL/GenBank/DDBJ databases">
        <title>An acidophilic fungus is an integral part of prey digestion in a carnivorous sundew plant.</title>
        <authorList>
            <person name="Tsai I.J."/>
        </authorList>
    </citation>
    <scope>NUCLEOTIDE SEQUENCE [LARGE SCALE GENOMIC DNA]</scope>
    <source>
        <strain evidence="2">169a</strain>
    </source>
</reference>
<dbReference type="EMBL" id="CP138590">
    <property type="protein sequence ID" value="WPH03916.1"/>
    <property type="molecule type" value="Genomic_DNA"/>
</dbReference>
<name>A0AAQ3RBT0_9PEZI</name>
<protein>
    <submittedName>
        <fullName evidence="2">Uncharacterized protein</fullName>
    </submittedName>
</protein>
<dbReference type="Proteomes" id="UP001303373">
    <property type="component" value="Chromosome 11"/>
</dbReference>
<gene>
    <name evidence="2" type="ORF">R9X50_00679900</name>
</gene>
<keyword evidence="3" id="KW-1185">Reference proteome</keyword>
<evidence type="ECO:0000313" key="3">
    <source>
        <dbReference type="Proteomes" id="UP001303373"/>
    </source>
</evidence>